<proteinExistence type="predicted"/>
<dbReference type="EMBL" id="LR796247">
    <property type="protein sequence ID" value="CAB4131712.1"/>
    <property type="molecule type" value="Genomic_DNA"/>
</dbReference>
<protein>
    <submittedName>
        <fullName evidence="1">Uncharacterized protein</fullName>
    </submittedName>
</protein>
<accession>A0A6J5LDT3</accession>
<name>A0A6J5LDT3_9CAUD</name>
<organism evidence="1">
    <name type="scientific">uncultured Caudovirales phage</name>
    <dbReference type="NCBI Taxonomy" id="2100421"/>
    <lineage>
        <taxon>Viruses</taxon>
        <taxon>Duplodnaviria</taxon>
        <taxon>Heunggongvirae</taxon>
        <taxon>Uroviricota</taxon>
        <taxon>Caudoviricetes</taxon>
        <taxon>Peduoviridae</taxon>
        <taxon>Maltschvirus</taxon>
        <taxon>Maltschvirus maltsch</taxon>
    </lineage>
</organism>
<reference evidence="1" key="1">
    <citation type="submission" date="2020-04" db="EMBL/GenBank/DDBJ databases">
        <authorList>
            <person name="Chiriac C."/>
            <person name="Salcher M."/>
            <person name="Ghai R."/>
            <person name="Kavagutti S V."/>
        </authorList>
    </citation>
    <scope>NUCLEOTIDE SEQUENCE</scope>
</reference>
<evidence type="ECO:0000313" key="1">
    <source>
        <dbReference type="EMBL" id="CAB4131712.1"/>
    </source>
</evidence>
<gene>
    <name evidence="1" type="ORF">UFOVP132_223</name>
</gene>
<sequence>MEKIINEFADEAGFLIEGDKIYADSFNSINDILEEFAKLIIEKCGDIADNSVDHGIPSAYIDEYFGV</sequence>